<proteinExistence type="predicted"/>
<organism evidence="1 2">
    <name type="scientific">Riccia fluitans</name>
    <dbReference type="NCBI Taxonomy" id="41844"/>
    <lineage>
        <taxon>Eukaryota</taxon>
        <taxon>Viridiplantae</taxon>
        <taxon>Streptophyta</taxon>
        <taxon>Embryophyta</taxon>
        <taxon>Marchantiophyta</taxon>
        <taxon>Marchantiopsida</taxon>
        <taxon>Marchantiidae</taxon>
        <taxon>Marchantiales</taxon>
        <taxon>Ricciaceae</taxon>
        <taxon>Riccia</taxon>
    </lineage>
</organism>
<protein>
    <submittedName>
        <fullName evidence="1">Uncharacterized protein</fullName>
    </submittedName>
</protein>
<gene>
    <name evidence="1" type="ORF">R1flu_003594</name>
</gene>
<reference evidence="1 2" key="1">
    <citation type="submission" date="2024-09" db="EMBL/GenBank/DDBJ databases">
        <title>Chromosome-scale assembly of Riccia fluitans.</title>
        <authorList>
            <person name="Paukszto L."/>
            <person name="Sawicki J."/>
            <person name="Karawczyk K."/>
            <person name="Piernik-Szablinska J."/>
            <person name="Szczecinska M."/>
            <person name="Mazdziarz M."/>
        </authorList>
    </citation>
    <scope>NUCLEOTIDE SEQUENCE [LARGE SCALE GENOMIC DNA]</scope>
    <source>
        <strain evidence="1">Rf_01</strain>
        <tissue evidence="1">Aerial parts of the thallus</tissue>
    </source>
</reference>
<evidence type="ECO:0000313" key="2">
    <source>
        <dbReference type="Proteomes" id="UP001605036"/>
    </source>
</evidence>
<name>A0ABD1YD39_9MARC</name>
<evidence type="ECO:0000313" key="1">
    <source>
        <dbReference type="EMBL" id="KAL2623389.1"/>
    </source>
</evidence>
<sequence>MNHLHHHHQHQQAVCAASSMVLVSGGSRSRRISILNVLPTTREVTFPSGLNLEYRLFKQGRSVTGGAAATAAAVKVYSE</sequence>
<accession>A0ABD1YD39</accession>
<dbReference type="AlphaFoldDB" id="A0ABD1YD39"/>
<dbReference type="Proteomes" id="UP001605036">
    <property type="component" value="Unassembled WGS sequence"/>
</dbReference>
<comment type="caution">
    <text evidence="1">The sequence shown here is derived from an EMBL/GenBank/DDBJ whole genome shotgun (WGS) entry which is preliminary data.</text>
</comment>
<dbReference type="EMBL" id="JBHFFA010000006">
    <property type="protein sequence ID" value="KAL2623389.1"/>
    <property type="molecule type" value="Genomic_DNA"/>
</dbReference>
<keyword evidence="2" id="KW-1185">Reference proteome</keyword>